<dbReference type="AlphaFoldDB" id="A0A1Y2L3A6"/>
<evidence type="ECO:0000256" key="4">
    <source>
        <dbReference type="ARBA" id="ARBA00022692"/>
    </source>
</evidence>
<dbReference type="InterPro" id="IPR035906">
    <property type="entry name" value="MetI-like_sf"/>
</dbReference>
<sequence>MSRTGRKKHTRKPVLPAWRVLRAVRPLIIILALLITWQAIVSITDAPPYMLPSPYEVALALIRQHAVLAMHARYTIAETVIGLFAGAILGVLTALPMAMFSPVRFWLMPVLLVSQAIPFFAIAPLLVLWLGFGLASKIAMAALIIYFPVTVAFFDGLSRTETGWLDLGRTMGASRWRMLKYVRLPAALPSFASGFRVATAVAPIGAIIGEWVGSSHGLGYLMLHANARVQIDMVFACLLILCAFSITQYFIVDRLLRRLLPWQPDSLARHD</sequence>
<proteinExistence type="inferred from homology"/>
<organism evidence="9 10">
    <name type="scientific">Thalassospira mesophila</name>
    <dbReference type="NCBI Taxonomy" id="1293891"/>
    <lineage>
        <taxon>Bacteria</taxon>
        <taxon>Pseudomonadati</taxon>
        <taxon>Pseudomonadota</taxon>
        <taxon>Alphaproteobacteria</taxon>
        <taxon>Rhodospirillales</taxon>
        <taxon>Thalassospiraceae</taxon>
        <taxon>Thalassospira</taxon>
    </lineage>
</organism>
<dbReference type="PANTHER" id="PTHR30151">
    <property type="entry name" value="ALKANE SULFONATE ABC TRANSPORTER-RELATED, MEMBRANE SUBUNIT"/>
    <property type="match status" value="1"/>
</dbReference>
<feature type="transmembrane region" description="Helical" evidence="7">
    <location>
        <begin position="138"/>
        <end position="157"/>
    </location>
</feature>
<evidence type="ECO:0000256" key="1">
    <source>
        <dbReference type="ARBA" id="ARBA00004651"/>
    </source>
</evidence>
<keyword evidence="6 7" id="KW-0472">Membrane</keyword>
<dbReference type="CDD" id="cd06261">
    <property type="entry name" value="TM_PBP2"/>
    <property type="match status" value="1"/>
</dbReference>
<evidence type="ECO:0000259" key="8">
    <source>
        <dbReference type="PROSITE" id="PS50928"/>
    </source>
</evidence>
<feature type="transmembrane region" description="Helical" evidence="7">
    <location>
        <begin position="20"/>
        <end position="40"/>
    </location>
</feature>
<evidence type="ECO:0000256" key="2">
    <source>
        <dbReference type="ARBA" id="ARBA00022448"/>
    </source>
</evidence>
<accession>A0A1Y2L3A6</accession>
<dbReference type="EMBL" id="JFKA01000003">
    <property type="protein sequence ID" value="OSQ39062.1"/>
    <property type="molecule type" value="Genomic_DNA"/>
</dbReference>
<feature type="domain" description="ABC transmembrane type-1" evidence="8">
    <location>
        <begin position="72"/>
        <end position="252"/>
    </location>
</feature>
<dbReference type="SUPFAM" id="SSF161098">
    <property type="entry name" value="MetI-like"/>
    <property type="match status" value="1"/>
</dbReference>
<feature type="transmembrane region" description="Helical" evidence="7">
    <location>
        <begin position="229"/>
        <end position="252"/>
    </location>
</feature>
<keyword evidence="3" id="KW-1003">Cell membrane</keyword>
<keyword evidence="2 7" id="KW-0813">Transport</keyword>
<dbReference type="PROSITE" id="PS50928">
    <property type="entry name" value="ABC_TM1"/>
    <property type="match status" value="1"/>
</dbReference>
<dbReference type="InterPro" id="IPR000515">
    <property type="entry name" value="MetI-like"/>
</dbReference>
<dbReference type="GO" id="GO:0055085">
    <property type="term" value="P:transmembrane transport"/>
    <property type="evidence" value="ECO:0007669"/>
    <property type="project" value="InterPro"/>
</dbReference>
<comment type="subcellular location">
    <subcellularLocation>
        <location evidence="1 7">Cell membrane</location>
        <topology evidence="1 7">Multi-pass membrane protein</topology>
    </subcellularLocation>
</comment>
<keyword evidence="4 7" id="KW-0812">Transmembrane</keyword>
<comment type="similarity">
    <text evidence="7">Belongs to the binding-protein-dependent transport system permease family.</text>
</comment>
<name>A0A1Y2L3A6_9PROT</name>
<protein>
    <submittedName>
        <fullName evidence="9">ABC transporter permease</fullName>
    </submittedName>
</protein>
<evidence type="ECO:0000256" key="7">
    <source>
        <dbReference type="RuleBase" id="RU363032"/>
    </source>
</evidence>
<evidence type="ECO:0000256" key="3">
    <source>
        <dbReference type="ARBA" id="ARBA00022475"/>
    </source>
</evidence>
<dbReference type="Gene3D" id="1.10.3720.10">
    <property type="entry name" value="MetI-like"/>
    <property type="match status" value="1"/>
</dbReference>
<evidence type="ECO:0000256" key="6">
    <source>
        <dbReference type="ARBA" id="ARBA00023136"/>
    </source>
</evidence>
<evidence type="ECO:0000256" key="5">
    <source>
        <dbReference type="ARBA" id="ARBA00022989"/>
    </source>
</evidence>
<feature type="transmembrane region" description="Helical" evidence="7">
    <location>
        <begin position="80"/>
        <end position="98"/>
    </location>
</feature>
<feature type="transmembrane region" description="Helical" evidence="7">
    <location>
        <begin position="110"/>
        <end position="132"/>
    </location>
</feature>
<gene>
    <name evidence="9" type="ORF">TMES_08950</name>
</gene>
<reference evidence="9 10" key="1">
    <citation type="submission" date="2014-03" db="EMBL/GenBank/DDBJ databases">
        <title>The draft genome sequence of Thalassospira mesophila JCM 18969.</title>
        <authorList>
            <person name="Lai Q."/>
            <person name="Shao Z."/>
        </authorList>
    </citation>
    <scope>NUCLEOTIDE SEQUENCE [LARGE SCALE GENOMIC DNA]</scope>
    <source>
        <strain evidence="9 10">JCM 18969</strain>
    </source>
</reference>
<comment type="caution">
    <text evidence="9">The sequence shown here is derived from an EMBL/GenBank/DDBJ whole genome shotgun (WGS) entry which is preliminary data.</text>
</comment>
<evidence type="ECO:0000313" key="9">
    <source>
        <dbReference type="EMBL" id="OSQ39062.1"/>
    </source>
</evidence>
<dbReference type="GO" id="GO:0005886">
    <property type="term" value="C:plasma membrane"/>
    <property type="evidence" value="ECO:0007669"/>
    <property type="project" value="UniProtKB-SubCell"/>
</dbReference>
<keyword evidence="5 7" id="KW-1133">Transmembrane helix</keyword>
<evidence type="ECO:0000313" key="10">
    <source>
        <dbReference type="Proteomes" id="UP000193391"/>
    </source>
</evidence>
<keyword evidence="10" id="KW-1185">Reference proteome</keyword>
<dbReference type="PANTHER" id="PTHR30151:SF20">
    <property type="entry name" value="ABC TRANSPORTER PERMEASE PROTEIN HI_0355-RELATED"/>
    <property type="match status" value="1"/>
</dbReference>
<feature type="transmembrane region" description="Helical" evidence="7">
    <location>
        <begin position="184"/>
        <end position="209"/>
    </location>
</feature>
<dbReference type="STRING" id="1293891.TMES_08950"/>
<dbReference type="Proteomes" id="UP000193391">
    <property type="component" value="Unassembled WGS sequence"/>
</dbReference>
<dbReference type="Pfam" id="PF00528">
    <property type="entry name" value="BPD_transp_1"/>
    <property type="match status" value="1"/>
</dbReference>